<dbReference type="Proteomes" id="UP001236663">
    <property type="component" value="Unassembled WGS sequence"/>
</dbReference>
<comment type="caution">
    <text evidence="4">The sequence shown here is derived from an EMBL/GenBank/DDBJ whole genome shotgun (WGS) entry which is preliminary data.</text>
</comment>
<dbReference type="SUPFAM" id="SSF52540">
    <property type="entry name" value="P-loop containing nucleoside triphosphate hydrolases"/>
    <property type="match status" value="1"/>
</dbReference>
<evidence type="ECO:0000313" key="4">
    <source>
        <dbReference type="EMBL" id="MDN3689420.1"/>
    </source>
</evidence>
<protein>
    <submittedName>
        <fullName evidence="4">ATP-binding cassette domain-containing protein</fullName>
    </submittedName>
</protein>
<organism evidence="4 5">
    <name type="scientific">Cyclobacterium jeungdonense</name>
    <dbReference type="NCBI Taxonomy" id="708087"/>
    <lineage>
        <taxon>Bacteria</taxon>
        <taxon>Pseudomonadati</taxon>
        <taxon>Bacteroidota</taxon>
        <taxon>Cytophagia</taxon>
        <taxon>Cytophagales</taxon>
        <taxon>Cyclobacteriaceae</taxon>
        <taxon>Cyclobacterium</taxon>
    </lineage>
</organism>
<dbReference type="GO" id="GO:0005524">
    <property type="term" value="F:ATP binding"/>
    <property type="evidence" value="ECO:0007669"/>
    <property type="project" value="UniProtKB-KW"/>
</dbReference>
<evidence type="ECO:0000256" key="2">
    <source>
        <dbReference type="ARBA" id="ARBA00022840"/>
    </source>
</evidence>
<keyword evidence="2 4" id="KW-0067">ATP-binding</keyword>
<dbReference type="EMBL" id="JAUFQS010000026">
    <property type="protein sequence ID" value="MDN3689420.1"/>
    <property type="molecule type" value="Genomic_DNA"/>
</dbReference>
<evidence type="ECO:0000256" key="1">
    <source>
        <dbReference type="ARBA" id="ARBA00022741"/>
    </source>
</evidence>
<dbReference type="InterPro" id="IPR015854">
    <property type="entry name" value="ABC_transpr_LolD-like"/>
</dbReference>
<proteinExistence type="predicted"/>
<gene>
    <name evidence="4" type="ORF">QWZ15_16420</name>
</gene>
<dbReference type="InterPro" id="IPR003593">
    <property type="entry name" value="AAA+_ATPase"/>
</dbReference>
<evidence type="ECO:0000259" key="3">
    <source>
        <dbReference type="PROSITE" id="PS50893"/>
    </source>
</evidence>
<evidence type="ECO:0000313" key="5">
    <source>
        <dbReference type="Proteomes" id="UP001236663"/>
    </source>
</evidence>
<accession>A0ABT8CA75</accession>
<dbReference type="SMART" id="SM00382">
    <property type="entry name" value="AAA"/>
    <property type="match status" value="1"/>
</dbReference>
<sequence>MISVDSIQFAYNKDQTFIIPDFEIKGGEALLVLGKSGSGKTTLLNIMGGLLAPQQGQVLIDGVSVYALKGNKRDKFRGKHIGIIFQKPHILAPLTVEENISLPRFFVNKPSNEKVDHFLSELDILDKKRSTIQTLSEGEAQRVSIARALVNEPKVILADEPTASLDDENAKIVVNLLKEQAAKLNAALLIVTHDQRIKDQIEQRITITRKDL</sequence>
<dbReference type="InterPro" id="IPR027417">
    <property type="entry name" value="P-loop_NTPase"/>
</dbReference>
<keyword evidence="1" id="KW-0547">Nucleotide-binding</keyword>
<dbReference type="Gene3D" id="3.40.50.300">
    <property type="entry name" value="P-loop containing nucleotide triphosphate hydrolases"/>
    <property type="match status" value="1"/>
</dbReference>
<reference evidence="5" key="1">
    <citation type="journal article" date="2019" name="Int. J. Syst. Evol. Microbiol.">
        <title>The Global Catalogue of Microorganisms (GCM) 10K type strain sequencing project: providing services to taxonomists for standard genome sequencing and annotation.</title>
        <authorList>
            <consortium name="The Broad Institute Genomics Platform"/>
            <consortium name="The Broad Institute Genome Sequencing Center for Infectious Disease"/>
            <person name="Wu L."/>
            <person name="Ma J."/>
        </authorList>
    </citation>
    <scope>NUCLEOTIDE SEQUENCE [LARGE SCALE GENOMIC DNA]</scope>
    <source>
        <strain evidence="5">CECT 7706</strain>
    </source>
</reference>
<dbReference type="RefSeq" id="WP_163386309.1">
    <property type="nucleotide sequence ID" value="NZ_JAUFQS010000026.1"/>
</dbReference>
<keyword evidence="5" id="KW-1185">Reference proteome</keyword>
<name>A0ABT8CA75_9BACT</name>
<dbReference type="Pfam" id="PF00005">
    <property type="entry name" value="ABC_tran"/>
    <property type="match status" value="1"/>
</dbReference>
<dbReference type="InterPro" id="IPR003439">
    <property type="entry name" value="ABC_transporter-like_ATP-bd"/>
</dbReference>
<dbReference type="PROSITE" id="PS50893">
    <property type="entry name" value="ABC_TRANSPORTER_2"/>
    <property type="match status" value="1"/>
</dbReference>
<feature type="domain" description="ABC transporter" evidence="3">
    <location>
        <begin position="2"/>
        <end position="212"/>
    </location>
</feature>
<dbReference type="PANTHER" id="PTHR24220">
    <property type="entry name" value="IMPORT ATP-BINDING PROTEIN"/>
    <property type="match status" value="1"/>
</dbReference>